<name>Q5Z7P4_ORYSJ</name>
<evidence type="ECO:0000313" key="3">
    <source>
        <dbReference type="Proteomes" id="UP000000763"/>
    </source>
</evidence>
<gene>
    <name evidence="2" type="primary">P0017G10.16</name>
</gene>
<evidence type="ECO:0000313" key="2">
    <source>
        <dbReference type="EMBL" id="BAD61812.1"/>
    </source>
</evidence>
<evidence type="ECO:0000256" key="1">
    <source>
        <dbReference type="SAM" id="MobiDB-lite"/>
    </source>
</evidence>
<reference evidence="3" key="1">
    <citation type="journal article" date="2005" name="Nature">
        <title>The map-based sequence of the rice genome.</title>
        <authorList>
            <consortium name="International rice genome sequencing project (IRGSP)"/>
            <person name="Matsumoto T."/>
            <person name="Wu J."/>
            <person name="Kanamori H."/>
            <person name="Katayose Y."/>
            <person name="Fujisawa M."/>
            <person name="Namiki N."/>
            <person name="Mizuno H."/>
            <person name="Yamamoto K."/>
            <person name="Antonio B.A."/>
            <person name="Baba T."/>
            <person name="Sakata K."/>
            <person name="Nagamura Y."/>
            <person name="Aoki H."/>
            <person name="Arikawa K."/>
            <person name="Arita K."/>
            <person name="Bito T."/>
            <person name="Chiden Y."/>
            <person name="Fujitsuka N."/>
            <person name="Fukunaka R."/>
            <person name="Hamada M."/>
            <person name="Harada C."/>
            <person name="Hayashi A."/>
            <person name="Hijishita S."/>
            <person name="Honda M."/>
            <person name="Hosokawa S."/>
            <person name="Ichikawa Y."/>
            <person name="Idonuma A."/>
            <person name="Iijima M."/>
            <person name="Ikeda M."/>
            <person name="Ikeno M."/>
            <person name="Ito K."/>
            <person name="Ito S."/>
            <person name="Ito T."/>
            <person name="Ito Y."/>
            <person name="Ito Y."/>
            <person name="Iwabuchi A."/>
            <person name="Kamiya K."/>
            <person name="Karasawa W."/>
            <person name="Kurita K."/>
            <person name="Katagiri S."/>
            <person name="Kikuta A."/>
            <person name="Kobayashi H."/>
            <person name="Kobayashi N."/>
            <person name="Machita K."/>
            <person name="Maehara T."/>
            <person name="Masukawa M."/>
            <person name="Mizubayashi T."/>
            <person name="Mukai Y."/>
            <person name="Nagasaki H."/>
            <person name="Nagata Y."/>
            <person name="Naito S."/>
            <person name="Nakashima M."/>
            <person name="Nakama Y."/>
            <person name="Nakamichi Y."/>
            <person name="Nakamura M."/>
            <person name="Meguro A."/>
            <person name="Negishi M."/>
            <person name="Ohta I."/>
            <person name="Ohta T."/>
            <person name="Okamoto M."/>
            <person name="Ono N."/>
            <person name="Saji S."/>
            <person name="Sakaguchi M."/>
            <person name="Sakai K."/>
            <person name="Shibata M."/>
            <person name="Shimokawa T."/>
            <person name="Song J."/>
            <person name="Takazaki Y."/>
            <person name="Terasawa K."/>
            <person name="Tsugane M."/>
            <person name="Tsuji K."/>
            <person name="Ueda S."/>
            <person name="Waki K."/>
            <person name="Yamagata H."/>
            <person name="Yamamoto M."/>
            <person name="Yamamoto S."/>
            <person name="Yamane H."/>
            <person name="Yoshiki S."/>
            <person name="Yoshihara R."/>
            <person name="Yukawa K."/>
            <person name="Zhong H."/>
            <person name="Yano M."/>
            <person name="Yuan Q."/>
            <person name="Ouyang S."/>
            <person name="Liu J."/>
            <person name="Jones K.M."/>
            <person name="Gansberger K."/>
            <person name="Moffat K."/>
            <person name="Hill J."/>
            <person name="Bera J."/>
            <person name="Fadrosh D."/>
            <person name="Jin S."/>
            <person name="Johri S."/>
            <person name="Kim M."/>
            <person name="Overton L."/>
            <person name="Reardon M."/>
            <person name="Tsitrin T."/>
            <person name="Vuong H."/>
            <person name="Weaver B."/>
            <person name="Ciecko A."/>
            <person name="Tallon L."/>
            <person name="Jackson J."/>
            <person name="Pai G."/>
            <person name="Aken S.V."/>
            <person name="Utterback T."/>
            <person name="Reidmuller S."/>
            <person name="Feldblyum T."/>
            <person name="Hsiao J."/>
            <person name="Zismann V."/>
            <person name="Iobst S."/>
            <person name="de Vazeille A.R."/>
            <person name="Buell C.R."/>
            <person name="Ying K."/>
            <person name="Li Y."/>
            <person name="Lu T."/>
            <person name="Huang Y."/>
            <person name="Zhao Q."/>
            <person name="Feng Q."/>
            <person name="Zhang L."/>
            <person name="Zhu J."/>
            <person name="Weng Q."/>
            <person name="Mu J."/>
            <person name="Lu Y."/>
            <person name="Fan D."/>
            <person name="Liu Y."/>
            <person name="Guan J."/>
            <person name="Zhang Y."/>
            <person name="Yu S."/>
            <person name="Liu X."/>
            <person name="Zhang Y."/>
            <person name="Hong G."/>
            <person name="Han B."/>
            <person name="Choisne N."/>
            <person name="Demange N."/>
            <person name="Orjeda G."/>
            <person name="Samain S."/>
            <person name="Cattolico L."/>
            <person name="Pelletier E."/>
            <person name="Couloux A."/>
            <person name="Segurens B."/>
            <person name="Wincker P."/>
            <person name="D'Hont A."/>
            <person name="Scarpelli C."/>
            <person name="Weissenbach J."/>
            <person name="Salanoubat M."/>
            <person name="Quetier F."/>
            <person name="Yu Y."/>
            <person name="Kim H.R."/>
            <person name="Rambo T."/>
            <person name="Currie J."/>
            <person name="Collura K."/>
            <person name="Luo M."/>
            <person name="Yang T."/>
            <person name="Ammiraju J.S.S."/>
            <person name="Engler F."/>
            <person name="Soderlund C."/>
            <person name="Wing R.A."/>
            <person name="Palmer L.E."/>
            <person name="de la Bastide M."/>
            <person name="Spiegel L."/>
            <person name="Nascimento L."/>
            <person name="Zutavern T."/>
            <person name="O'Shaughnessy A."/>
            <person name="Dike S."/>
            <person name="Dedhia N."/>
            <person name="Preston R."/>
            <person name="Balija V."/>
            <person name="McCombie W.R."/>
            <person name="Chow T."/>
            <person name="Chen H."/>
            <person name="Chung M."/>
            <person name="Chen C."/>
            <person name="Shaw J."/>
            <person name="Wu H."/>
            <person name="Hsiao K."/>
            <person name="Chao Y."/>
            <person name="Chu M."/>
            <person name="Cheng C."/>
            <person name="Hour A."/>
            <person name="Lee P."/>
            <person name="Lin S."/>
            <person name="Lin Y."/>
            <person name="Liou J."/>
            <person name="Liu S."/>
            <person name="Hsing Y."/>
            <person name="Raghuvanshi S."/>
            <person name="Mohanty A."/>
            <person name="Bharti A.K."/>
            <person name="Gaur A."/>
            <person name="Gupta V."/>
            <person name="Kumar D."/>
            <person name="Ravi V."/>
            <person name="Vij S."/>
            <person name="Kapur A."/>
            <person name="Khurana P."/>
            <person name="Khurana P."/>
            <person name="Khurana J.P."/>
            <person name="Tyagi A.K."/>
            <person name="Gaikwad K."/>
            <person name="Singh A."/>
            <person name="Dalal V."/>
            <person name="Srivastava S."/>
            <person name="Dixit A."/>
            <person name="Pal A.K."/>
            <person name="Ghazi I.A."/>
            <person name="Yadav M."/>
            <person name="Pandit A."/>
            <person name="Bhargava A."/>
            <person name="Sureshbabu K."/>
            <person name="Batra K."/>
            <person name="Sharma T.R."/>
            <person name="Mohapatra T."/>
            <person name="Singh N.K."/>
            <person name="Messing J."/>
            <person name="Nelson A.B."/>
            <person name="Fuks G."/>
            <person name="Kavchok S."/>
            <person name="Keizer G."/>
            <person name="Linton E."/>
            <person name="Llaca V."/>
            <person name="Song R."/>
            <person name="Tanyolac B."/>
            <person name="Young S."/>
            <person name="Ho-Il K."/>
            <person name="Hahn J.H."/>
            <person name="Sangsakoo G."/>
            <person name="Vanavichit A."/>
            <person name="de Mattos Luiz.A.T."/>
            <person name="Zimmer P.D."/>
            <person name="Malone G."/>
            <person name="Dellagostin O."/>
            <person name="de Oliveira A.C."/>
            <person name="Bevan M."/>
            <person name="Bancroft I."/>
            <person name="Minx P."/>
            <person name="Cordum H."/>
            <person name="Wilson R."/>
            <person name="Cheng Z."/>
            <person name="Jin W."/>
            <person name="Jiang J."/>
            <person name="Leong S.A."/>
            <person name="Iwama H."/>
            <person name="Gojobori T."/>
            <person name="Itoh T."/>
            <person name="Niimura Y."/>
            <person name="Fujii Y."/>
            <person name="Habara T."/>
            <person name="Sakai H."/>
            <person name="Sato Y."/>
            <person name="Wilson G."/>
            <person name="Kumar K."/>
            <person name="McCouch S."/>
            <person name="Juretic N."/>
            <person name="Hoen D."/>
            <person name="Wright S."/>
            <person name="Bruskiewich R."/>
            <person name="Bureau T."/>
            <person name="Miyao A."/>
            <person name="Hirochika H."/>
            <person name="Nishikawa T."/>
            <person name="Kadowaki K."/>
            <person name="Sugiura M."/>
            <person name="Burr B."/>
            <person name="Sasaki T."/>
        </authorList>
    </citation>
    <scope>NUCLEOTIDE SEQUENCE [LARGE SCALE GENOMIC DNA]</scope>
    <source>
        <strain evidence="3">cv. Nipponbare</strain>
    </source>
</reference>
<reference evidence="3" key="2">
    <citation type="journal article" date="2008" name="Nucleic Acids Res.">
        <title>The rice annotation project database (RAP-DB): 2008 update.</title>
        <authorList>
            <consortium name="The rice annotation project (RAP)"/>
        </authorList>
    </citation>
    <scope>GENOME REANNOTATION</scope>
    <source>
        <strain evidence="3">cv. Nipponbare</strain>
    </source>
</reference>
<accession>Q5Z7P4</accession>
<sequence>MMDRAIVLNFQPPAHFISARQPMGKRRPTIPTMVGTDNSTLESEVMMGRFRRVYEKINMALDWMLYDLSSLTLFSNSSPSTYPPPSLPFLLPFPASLPFPSGGPAGGRAACYGGRRRPAGRRPAGSCPAEGGGASGGGAAAAAGGGATPGDRRPVGPRLSFVATGGGSGILFFFNL</sequence>
<proteinExistence type="predicted"/>
<feature type="compositionally biased region" description="Gly residues" evidence="1">
    <location>
        <begin position="130"/>
        <end position="148"/>
    </location>
</feature>
<organism evidence="2 3">
    <name type="scientific">Oryza sativa subsp. japonica</name>
    <name type="common">Rice</name>
    <dbReference type="NCBI Taxonomy" id="39947"/>
    <lineage>
        <taxon>Eukaryota</taxon>
        <taxon>Viridiplantae</taxon>
        <taxon>Streptophyta</taxon>
        <taxon>Embryophyta</taxon>
        <taxon>Tracheophyta</taxon>
        <taxon>Spermatophyta</taxon>
        <taxon>Magnoliopsida</taxon>
        <taxon>Liliopsida</taxon>
        <taxon>Poales</taxon>
        <taxon>Poaceae</taxon>
        <taxon>BOP clade</taxon>
        <taxon>Oryzoideae</taxon>
        <taxon>Oryzeae</taxon>
        <taxon>Oryzinae</taxon>
        <taxon>Oryza</taxon>
        <taxon>Oryza sativa</taxon>
    </lineage>
</organism>
<dbReference type="Proteomes" id="UP000000763">
    <property type="component" value="Chromosome 6"/>
</dbReference>
<dbReference type="EMBL" id="AP004685">
    <property type="protein sequence ID" value="BAD61812.1"/>
    <property type="molecule type" value="Genomic_DNA"/>
</dbReference>
<feature type="region of interest" description="Disordered" evidence="1">
    <location>
        <begin position="112"/>
        <end position="153"/>
    </location>
</feature>
<protein>
    <submittedName>
        <fullName evidence="2">Uncharacterized protein</fullName>
    </submittedName>
</protein>
<dbReference type="AlphaFoldDB" id="Q5Z7P4"/>